<protein>
    <recommendedName>
        <fullName evidence="3">Nucleoid-associated protein, YbaB/EbfC family</fullName>
    </recommendedName>
</protein>
<proteinExistence type="predicted"/>
<sequence length="129" mass="13742">MDETARLRMLTERLERLERRSAALAETGAAAEQWATREFTGKADRGGITATVDASGNLLALDISQLSKRRHDGVTLGDALVEAVHKAEQAASESRATLMGGLGVDLGVDLGDLFGDAKRFFEADGGPDR</sequence>
<keyword evidence="2" id="KW-1185">Reference proteome</keyword>
<dbReference type="Pfam" id="PF02575">
    <property type="entry name" value="YbaB_DNA_bd"/>
    <property type="match status" value="1"/>
</dbReference>
<dbReference type="RefSeq" id="WP_086570786.1">
    <property type="nucleotide sequence ID" value="NZ_NGFP01000035.1"/>
</dbReference>
<dbReference type="GO" id="GO:0003677">
    <property type="term" value="F:DNA binding"/>
    <property type="evidence" value="ECO:0007669"/>
    <property type="project" value="InterPro"/>
</dbReference>
<dbReference type="EMBL" id="NGFP01000035">
    <property type="protein sequence ID" value="OUC97571.1"/>
    <property type="molecule type" value="Genomic_DNA"/>
</dbReference>
<dbReference type="InterPro" id="IPR004401">
    <property type="entry name" value="YbaB/EbfC"/>
</dbReference>
<dbReference type="SUPFAM" id="SSF82607">
    <property type="entry name" value="YbaB-like"/>
    <property type="match status" value="1"/>
</dbReference>
<reference evidence="1 2" key="1">
    <citation type="submission" date="2017-05" db="EMBL/GenBank/DDBJ databases">
        <title>Biotechnological potential of actinobacteria isolated from South African environments.</title>
        <authorList>
            <person name="Le Roes-Hill M."/>
            <person name="Prins A."/>
            <person name="Durrell K.A."/>
        </authorList>
    </citation>
    <scope>NUCLEOTIDE SEQUENCE [LARGE SCALE GENOMIC DNA]</scope>
    <source>
        <strain evidence="1">M26</strain>
    </source>
</reference>
<organism evidence="1 2">
    <name type="scientific">Streptosporangium minutum</name>
    <dbReference type="NCBI Taxonomy" id="569862"/>
    <lineage>
        <taxon>Bacteria</taxon>
        <taxon>Bacillati</taxon>
        <taxon>Actinomycetota</taxon>
        <taxon>Actinomycetes</taxon>
        <taxon>Streptosporangiales</taxon>
        <taxon>Streptosporangiaceae</taxon>
        <taxon>Streptosporangium</taxon>
    </lineage>
</organism>
<dbReference type="InterPro" id="IPR036894">
    <property type="entry name" value="YbaB-like_sf"/>
</dbReference>
<name>A0A243RRD1_9ACTN</name>
<accession>A0A243RRD1</accession>
<gene>
    <name evidence="1" type="ORF">CA984_10630</name>
</gene>
<dbReference type="AlphaFoldDB" id="A0A243RRD1"/>
<dbReference type="Proteomes" id="UP000194761">
    <property type="component" value="Unassembled WGS sequence"/>
</dbReference>
<evidence type="ECO:0000313" key="1">
    <source>
        <dbReference type="EMBL" id="OUC97571.1"/>
    </source>
</evidence>
<dbReference type="Gene3D" id="3.30.1310.10">
    <property type="entry name" value="Nucleoid-associated protein YbaB-like domain"/>
    <property type="match status" value="1"/>
</dbReference>
<comment type="caution">
    <text evidence="1">The sequence shown here is derived from an EMBL/GenBank/DDBJ whole genome shotgun (WGS) entry which is preliminary data.</text>
</comment>
<evidence type="ECO:0000313" key="2">
    <source>
        <dbReference type="Proteomes" id="UP000194761"/>
    </source>
</evidence>
<evidence type="ECO:0008006" key="3">
    <source>
        <dbReference type="Google" id="ProtNLM"/>
    </source>
</evidence>